<keyword evidence="2" id="KW-0472">Membrane</keyword>
<feature type="transmembrane region" description="Helical" evidence="2">
    <location>
        <begin position="40"/>
        <end position="59"/>
    </location>
</feature>
<reference evidence="3" key="1">
    <citation type="journal article" date="2021" name="Nat. Commun.">
        <title>Genetic determinants of endophytism in the Arabidopsis root mycobiome.</title>
        <authorList>
            <person name="Mesny F."/>
            <person name="Miyauchi S."/>
            <person name="Thiergart T."/>
            <person name="Pickel B."/>
            <person name="Atanasova L."/>
            <person name="Karlsson M."/>
            <person name="Huettel B."/>
            <person name="Barry K.W."/>
            <person name="Haridas S."/>
            <person name="Chen C."/>
            <person name="Bauer D."/>
            <person name="Andreopoulos W."/>
            <person name="Pangilinan J."/>
            <person name="LaButti K."/>
            <person name="Riley R."/>
            <person name="Lipzen A."/>
            <person name="Clum A."/>
            <person name="Drula E."/>
            <person name="Henrissat B."/>
            <person name="Kohler A."/>
            <person name="Grigoriev I.V."/>
            <person name="Martin F.M."/>
            <person name="Hacquard S."/>
        </authorList>
    </citation>
    <scope>NUCLEOTIDE SEQUENCE</scope>
    <source>
        <strain evidence="3">MPI-SDFR-AT-0068</strain>
    </source>
</reference>
<evidence type="ECO:0000313" key="3">
    <source>
        <dbReference type="EMBL" id="KAH7251995.1"/>
    </source>
</evidence>
<dbReference type="Proteomes" id="UP000813427">
    <property type="component" value="Unassembled WGS sequence"/>
</dbReference>
<gene>
    <name evidence="3" type="ORF">BKA59DRAFT_453218</name>
</gene>
<feature type="compositionally biased region" description="Basic and acidic residues" evidence="1">
    <location>
        <begin position="121"/>
        <end position="140"/>
    </location>
</feature>
<accession>A0A8K0S0T6</accession>
<keyword evidence="2" id="KW-0812">Transmembrane</keyword>
<name>A0A8K0S0T6_9HYPO</name>
<protein>
    <submittedName>
        <fullName evidence="3">Uncharacterized protein</fullName>
    </submittedName>
</protein>
<dbReference type="EMBL" id="JAGPXF010000003">
    <property type="protein sequence ID" value="KAH7251995.1"/>
    <property type="molecule type" value="Genomic_DNA"/>
</dbReference>
<evidence type="ECO:0000256" key="2">
    <source>
        <dbReference type="SAM" id="Phobius"/>
    </source>
</evidence>
<sequence>MPLSATARPARRGPFWVQPRRRGTSDWEPSSPACHPTGAYMMYVLVWGTIQYLSLNLIYSVPFHPTRKRIIPPKSPAKLCGEETPVTKERASVAFQQDPSLIFILIIASAQIASCVAHQPKGGDVDQRANPEYRGEHLSV</sequence>
<proteinExistence type="predicted"/>
<evidence type="ECO:0000256" key="1">
    <source>
        <dbReference type="SAM" id="MobiDB-lite"/>
    </source>
</evidence>
<feature type="region of interest" description="Disordered" evidence="1">
    <location>
        <begin position="120"/>
        <end position="140"/>
    </location>
</feature>
<comment type="caution">
    <text evidence="3">The sequence shown here is derived from an EMBL/GenBank/DDBJ whole genome shotgun (WGS) entry which is preliminary data.</text>
</comment>
<evidence type="ECO:0000313" key="4">
    <source>
        <dbReference type="Proteomes" id="UP000813427"/>
    </source>
</evidence>
<organism evidence="3 4">
    <name type="scientific">Fusarium tricinctum</name>
    <dbReference type="NCBI Taxonomy" id="61284"/>
    <lineage>
        <taxon>Eukaryota</taxon>
        <taxon>Fungi</taxon>
        <taxon>Dikarya</taxon>
        <taxon>Ascomycota</taxon>
        <taxon>Pezizomycotina</taxon>
        <taxon>Sordariomycetes</taxon>
        <taxon>Hypocreomycetidae</taxon>
        <taxon>Hypocreales</taxon>
        <taxon>Nectriaceae</taxon>
        <taxon>Fusarium</taxon>
        <taxon>Fusarium tricinctum species complex</taxon>
    </lineage>
</organism>
<keyword evidence="4" id="KW-1185">Reference proteome</keyword>
<dbReference type="AlphaFoldDB" id="A0A8K0S0T6"/>
<keyword evidence="2" id="KW-1133">Transmembrane helix</keyword>